<accession>A0A6J4PTV4</accession>
<dbReference type="EMBL" id="CADCUZ010000108">
    <property type="protein sequence ID" value="CAA9425931.1"/>
    <property type="molecule type" value="Genomic_DNA"/>
</dbReference>
<name>A0A6J4PTV4_9ACTN</name>
<dbReference type="AlphaFoldDB" id="A0A6J4PTV4"/>
<evidence type="ECO:0000256" key="1">
    <source>
        <dbReference type="SAM" id="Coils"/>
    </source>
</evidence>
<keyword evidence="1" id="KW-0175">Coiled coil</keyword>
<evidence type="ECO:0000313" key="2">
    <source>
        <dbReference type="EMBL" id="CAA9425931.1"/>
    </source>
</evidence>
<proteinExistence type="predicted"/>
<sequence length="77" mass="9410">MFGRRCARLAVVEGEDSRLEGEWARLEVEYRRVLKSSVEFEKSIRNRWREKSKEKNRRIFELEQRVAELERRPEKDG</sequence>
<reference evidence="2" key="1">
    <citation type="submission" date="2020-02" db="EMBL/GenBank/DDBJ databases">
        <authorList>
            <person name="Meier V. D."/>
        </authorList>
    </citation>
    <scope>NUCLEOTIDE SEQUENCE</scope>
    <source>
        <strain evidence="2">AVDCRST_MAG55</strain>
    </source>
</reference>
<organism evidence="2">
    <name type="scientific">uncultured Rubrobacteraceae bacterium</name>
    <dbReference type="NCBI Taxonomy" id="349277"/>
    <lineage>
        <taxon>Bacteria</taxon>
        <taxon>Bacillati</taxon>
        <taxon>Actinomycetota</taxon>
        <taxon>Rubrobacteria</taxon>
        <taxon>Rubrobacterales</taxon>
        <taxon>Rubrobacteraceae</taxon>
        <taxon>environmental samples</taxon>
    </lineage>
</organism>
<gene>
    <name evidence="2" type="ORF">AVDCRST_MAG55-2313</name>
</gene>
<feature type="coiled-coil region" evidence="1">
    <location>
        <begin position="45"/>
        <end position="72"/>
    </location>
</feature>
<protein>
    <submittedName>
        <fullName evidence="2">Uncharacterized protein</fullName>
    </submittedName>
</protein>